<evidence type="ECO:0000256" key="5">
    <source>
        <dbReference type="ARBA" id="ARBA00022764"/>
    </source>
</evidence>
<dbReference type="InterPro" id="IPR011044">
    <property type="entry name" value="Quino_amine_DH_bsu"/>
</dbReference>
<dbReference type="OrthoDB" id="185182at2"/>
<dbReference type="Gene3D" id="2.130.10.10">
    <property type="entry name" value="YVTN repeat-like/Quinoprotein amine dehydrogenase"/>
    <property type="match status" value="1"/>
</dbReference>
<dbReference type="SUPFAM" id="SSF50969">
    <property type="entry name" value="YVTN repeat-like/Quinoprotein amine dehydrogenase"/>
    <property type="match status" value="1"/>
</dbReference>
<evidence type="ECO:0000256" key="9">
    <source>
        <dbReference type="SAM" id="SignalP"/>
    </source>
</evidence>
<keyword evidence="10" id="KW-1185">Reference proteome</keyword>
<comment type="subcellular location">
    <subcellularLocation>
        <location evidence="1">Periplasm</location>
    </subcellularLocation>
</comment>
<keyword evidence="6" id="KW-0249">Electron transport</keyword>
<feature type="chain" id="PRO_5034972375" evidence="9">
    <location>
        <begin position="23"/>
        <end position="384"/>
    </location>
</feature>
<name>A0A8B6X7J7_9BURK</name>
<proteinExistence type="inferred from homology"/>
<dbReference type="AlphaFoldDB" id="A0A8B6X7J7"/>
<dbReference type="Proteomes" id="UP000675920">
    <property type="component" value="Unplaced"/>
</dbReference>
<evidence type="ECO:0000256" key="8">
    <source>
        <dbReference type="PIRSR" id="PIRSR609451-50"/>
    </source>
</evidence>
<dbReference type="InterPro" id="IPR015943">
    <property type="entry name" value="WD40/YVTN_repeat-like_dom_sf"/>
</dbReference>
<evidence type="ECO:0000256" key="7">
    <source>
        <dbReference type="ARBA" id="ARBA00023002"/>
    </source>
</evidence>
<reference evidence="11" key="1">
    <citation type="journal article" date="1998" name="J. Mol. Biol.">
        <title>Refined crystal structure of methylamine dehydrogenase from Paracoccus denitrificans at 1.75 A resolution.</title>
        <authorList>
            <person name="Chen L."/>
            <person name="Doi M."/>
            <person name="Durley R.C."/>
            <person name="Chistoserdov A.Y."/>
            <person name="Lidstrom M.E."/>
            <person name="Davidson V.L."/>
            <person name="Mathews F.S."/>
        </authorList>
    </citation>
    <scope>NUCLEOTIDE SEQUENCE</scope>
</reference>
<dbReference type="GO" id="GO:0030058">
    <property type="term" value="F:aliphatic amine dehydrogenase activity"/>
    <property type="evidence" value="ECO:0007669"/>
    <property type="project" value="InterPro"/>
</dbReference>
<dbReference type="Pfam" id="PF06433">
    <property type="entry name" value="Me-amine-dh_H"/>
    <property type="match status" value="1"/>
</dbReference>
<feature type="signal peptide" evidence="9">
    <location>
        <begin position="1"/>
        <end position="22"/>
    </location>
</feature>
<protein>
    <submittedName>
        <fullName evidence="11">Amine dehydrogenase large subunit</fullName>
    </submittedName>
</protein>
<sequence>MKTVLTAIAAAIGIMTANAAFAADEFVPETLSVEKEIKPGPNAFILDQNWRGASRVNVFSTDDLTNKGLMSLGLTGNFLVSKDAKTAWTISVFPKRIVHGPLEAVLQEHDVKTLTIRREIAISEKMAQSLAYSSLLKLSADEKYALVQNATPASSVSVVDLAAGKEIGEVPTPGCWGVYALPEGLGFSTLCGDGTLATFRVNANGSYAAPVKSEKFFDADTDAVFMHAERAGKELLFISFTGNLFRIDNSGAQPKVKEKYNFAAAIPGGWRPGGYQISAYNAANNVLFVGMHPEGHEGSHKEPASEVWALDLKTKTVQYRSAVEKLSSIFVSADKAPVLIGLSETADVTRYEIDPTARYAAKPTHKLEKIGEYTQLGYATGEAK</sequence>
<dbReference type="RefSeq" id="WP_034410334.1">
    <property type="nucleotide sequence ID" value="NZ_AXWS01000007.1"/>
</dbReference>
<feature type="disulfide bond" evidence="8">
    <location>
        <begin position="175"/>
        <end position="191"/>
    </location>
</feature>
<comment type="similarity">
    <text evidence="2">Belongs to the aromatic amine dehydrogenase heavy chain family.</text>
</comment>
<keyword evidence="5" id="KW-0574">Periplasm</keyword>
<evidence type="ECO:0000256" key="1">
    <source>
        <dbReference type="ARBA" id="ARBA00004418"/>
    </source>
</evidence>
<accession>A0A8B6X7J7</accession>
<evidence type="ECO:0000256" key="6">
    <source>
        <dbReference type="ARBA" id="ARBA00022982"/>
    </source>
</evidence>
<organism evidence="10 11">
    <name type="scientific">Derxia gummosa DSM 723</name>
    <dbReference type="NCBI Taxonomy" id="1121388"/>
    <lineage>
        <taxon>Bacteria</taxon>
        <taxon>Pseudomonadati</taxon>
        <taxon>Pseudomonadota</taxon>
        <taxon>Betaproteobacteria</taxon>
        <taxon>Burkholderiales</taxon>
        <taxon>Alcaligenaceae</taxon>
        <taxon>Derxia</taxon>
    </lineage>
</organism>
<evidence type="ECO:0000256" key="3">
    <source>
        <dbReference type="ARBA" id="ARBA00022448"/>
    </source>
</evidence>
<keyword evidence="7" id="KW-0560">Oxidoreductase</keyword>
<keyword evidence="8" id="KW-1015">Disulfide bond</keyword>
<dbReference type="InterPro" id="IPR009451">
    <property type="entry name" value="Metamine_DH_Hvc"/>
</dbReference>
<evidence type="ECO:0000256" key="4">
    <source>
        <dbReference type="ARBA" id="ARBA00022729"/>
    </source>
</evidence>
<reference evidence="11" key="2">
    <citation type="submission" date="2025-08" db="UniProtKB">
        <authorList>
            <consortium name="RefSeq"/>
        </authorList>
    </citation>
    <scope>IDENTIFICATION</scope>
</reference>
<keyword evidence="3" id="KW-0813">Transport</keyword>
<dbReference type="GO" id="GO:0042597">
    <property type="term" value="C:periplasmic space"/>
    <property type="evidence" value="ECO:0007669"/>
    <property type="project" value="UniProtKB-SubCell"/>
</dbReference>
<keyword evidence="4 9" id="KW-0732">Signal</keyword>
<evidence type="ECO:0000313" key="11">
    <source>
        <dbReference type="RefSeq" id="WP_034410334.1"/>
    </source>
</evidence>
<evidence type="ECO:0000313" key="10">
    <source>
        <dbReference type="Proteomes" id="UP000675920"/>
    </source>
</evidence>
<evidence type="ECO:0000256" key="2">
    <source>
        <dbReference type="ARBA" id="ARBA00010548"/>
    </source>
</evidence>